<dbReference type="Proteomes" id="UP000077671">
    <property type="component" value="Unassembled WGS sequence"/>
</dbReference>
<organism evidence="2 3">
    <name type="scientific">Tilletia caries</name>
    <name type="common">wheat bunt fungus</name>
    <dbReference type="NCBI Taxonomy" id="13290"/>
    <lineage>
        <taxon>Eukaryota</taxon>
        <taxon>Fungi</taxon>
        <taxon>Dikarya</taxon>
        <taxon>Basidiomycota</taxon>
        <taxon>Ustilaginomycotina</taxon>
        <taxon>Exobasidiomycetes</taxon>
        <taxon>Tilletiales</taxon>
        <taxon>Tilletiaceae</taxon>
        <taxon>Tilletia</taxon>
    </lineage>
</organism>
<evidence type="ECO:0000313" key="4">
    <source>
        <dbReference type="Proteomes" id="UP000836402"/>
    </source>
</evidence>
<dbReference type="EMBL" id="CAJHJG010000222">
    <property type="protein sequence ID" value="CAD6899571.1"/>
    <property type="molecule type" value="Genomic_DNA"/>
</dbReference>
<comment type="caution">
    <text evidence="2">The sequence shown here is derived from an EMBL/GenBank/DDBJ whole genome shotgun (WGS) entry which is preliminary data.</text>
</comment>
<reference evidence="1" key="3">
    <citation type="submission" date="2020-10" db="EMBL/GenBank/DDBJ databases">
        <authorList>
            <person name="Sedaghatjoo S."/>
        </authorList>
    </citation>
    <scope>NUCLEOTIDE SEQUENCE</scope>
    <source>
        <strain evidence="1">AZH3</strain>
    </source>
</reference>
<dbReference type="Proteomes" id="UP000836402">
    <property type="component" value="Unassembled WGS sequence"/>
</dbReference>
<keyword evidence="4" id="KW-1185">Reference proteome</keyword>
<reference evidence="2" key="2">
    <citation type="journal article" date="2019" name="IMA Fungus">
        <title>Genome sequencing and comparison of five Tilletia species to identify candidate genes for the detection of regulated species infecting wheat.</title>
        <authorList>
            <person name="Nguyen H.D.T."/>
            <person name="Sultana T."/>
            <person name="Kesanakurti P."/>
            <person name="Hambleton S."/>
        </authorList>
    </citation>
    <scope>NUCLEOTIDE SEQUENCE</scope>
    <source>
        <strain evidence="2">DAOMC 238032</strain>
    </source>
</reference>
<evidence type="ECO:0000313" key="1">
    <source>
        <dbReference type="EMBL" id="CAD6899571.1"/>
    </source>
</evidence>
<accession>A0A177VBJ1</accession>
<evidence type="ECO:0000313" key="2">
    <source>
        <dbReference type="EMBL" id="KAE8243279.1"/>
    </source>
</evidence>
<dbReference type="AlphaFoldDB" id="A0A177VBJ1"/>
<reference evidence="2" key="1">
    <citation type="submission" date="2016-04" db="EMBL/GenBank/DDBJ databases">
        <authorList>
            <person name="Nguyen H.D."/>
            <person name="Kesanakurti P."/>
            <person name="Cullis J."/>
            <person name="Levesque C.A."/>
            <person name="Hambleton S."/>
        </authorList>
    </citation>
    <scope>NUCLEOTIDE SEQUENCE</scope>
    <source>
        <strain evidence="2">DAOMC 238032</strain>
    </source>
</reference>
<protein>
    <submittedName>
        <fullName evidence="2">Uncharacterized protein</fullName>
    </submittedName>
</protein>
<evidence type="ECO:0000313" key="3">
    <source>
        <dbReference type="Proteomes" id="UP000077671"/>
    </source>
</evidence>
<dbReference type="EMBL" id="LWDD02002020">
    <property type="protein sequence ID" value="KAE8243279.1"/>
    <property type="molecule type" value="Genomic_DNA"/>
</dbReference>
<name>A0A177VBJ1_9BASI</name>
<sequence>MARSSLAARIAAADSVAGPNWEKQLGGIIDRVYADSTRSFMTRVRRAYEEYVLTRHFSGRLADLDHPTDEERQLAST</sequence>
<gene>
    <name evidence="2" type="ORF">A4X03_0g7810</name>
    <name evidence="1" type="ORF">JKIAZH3_G6818</name>
</gene>
<proteinExistence type="predicted"/>